<protein>
    <submittedName>
        <fullName evidence="3">CHRD domain protein</fullName>
    </submittedName>
</protein>
<organism evidence="3 4">
    <name type="scientific">Pirellulimonas nuda</name>
    <dbReference type="NCBI Taxonomy" id="2528009"/>
    <lineage>
        <taxon>Bacteria</taxon>
        <taxon>Pseudomonadati</taxon>
        <taxon>Planctomycetota</taxon>
        <taxon>Planctomycetia</taxon>
        <taxon>Pirellulales</taxon>
        <taxon>Lacipirellulaceae</taxon>
        <taxon>Pirellulimonas</taxon>
    </lineage>
</organism>
<dbReference type="KEGG" id="pnd:Pla175_03320"/>
<keyword evidence="1" id="KW-0732">Signal</keyword>
<evidence type="ECO:0000259" key="2">
    <source>
        <dbReference type="SMART" id="SM00754"/>
    </source>
</evidence>
<evidence type="ECO:0000313" key="3">
    <source>
        <dbReference type="EMBL" id="QDU86978.1"/>
    </source>
</evidence>
<dbReference type="SMART" id="SM00754">
    <property type="entry name" value="CHRD"/>
    <property type="match status" value="1"/>
</dbReference>
<dbReference type="Pfam" id="PF07452">
    <property type="entry name" value="CHRD"/>
    <property type="match status" value="1"/>
</dbReference>
<accession>A0A518D679</accession>
<proteinExistence type="predicted"/>
<sequence precursor="true">MKKSSIWLAGAALACLAASPACVQGAQTQFNFLGNGGFGLLPGNEVGANTPIAAGAAPSVALGGESGAGLLYDDVTSMLAFDFAFSGLSGGLADAASGIHFHIVTPGGDPLSKTGGIALNLNSGADANVMLSTPTIAIGSSAGSVAGSALLTPAQTADLFAGRIYLNIHSGGFGGGELRGNLVAVPEPAGQALAWVALCGVLALAIGRPAVKQS</sequence>
<keyword evidence="4" id="KW-1185">Reference proteome</keyword>
<dbReference type="EMBL" id="CP036291">
    <property type="protein sequence ID" value="QDU86978.1"/>
    <property type="molecule type" value="Genomic_DNA"/>
</dbReference>
<dbReference type="RefSeq" id="WP_145280700.1">
    <property type="nucleotide sequence ID" value="NZ_CP036291.1"/>
</dbReference>
<dbReference type="PROSITE" id="PS51257">
    <property type="entry name" value="PROKAR_LIPOPROTEIN"/>
    <property type="match status" value="1"/>
</dbReference>
<feature type="domain" description="CHRD" evidence="2">
    <location>
        <begin position="38"/>
        <end position="184"/>
    </location>
</feature>
<dbReference type="OrthoDB" id="571052at2"/>
<reference evidence="3 4" key="1">
    <citation type="submission" date="2019-02" db="EMBL/GenBank/DDBJ databases">
        <title>Deep-cultivation of Planctomycetes and their phenomic and genomic characterization uncovers novel biology.</title>
        <authorList>
            <person name="Wiegand S."/>
            <person name="Jogler M."/>
            <person name="Boedeker C."/>
            <person name="Pinto D."/>
            <person name="Vollmers J."/>
            <person name="Rivas-Marin E."/>
            <person name="Kohn T."/>
            <person name="Peeters S.H."/>
            <person name="Heuer A."/>
            <person name="Rast P."/>
            <person name="Oberbeckmann S."/>
            <person name="Bunk B."/>
            <person name="Jeske O."/>
            <person name="Meyerdierks A."/>
            <person name="Storesund J.E."/>
            <person name="Kallscheuer N."/>
            <person name="Luecker S."/>
            <person name="Lage O.M."/>
            <person name="Pohl T."/>
            <person name="Merkel B.J."/>
            <person name="Hornburger P."/>
            <person name="Mueller R.-W."/>
            <person name="Bruemmer F."/>
            <person name="Labrenz M."/>
            <person name="Spormann A.M."/>
            <person name="Op den Camp H."/>
            <person name="Overmann J."/>
            <person name="Amann R."/>
            <person name="Jetten M.S.M."/>
            <person name="Mascher T."/>
            <person name="Medema M.H."/>
            <person name="Devos D.P."/>
            <person name="Kaster A.-K."/>
            <person name="Ovreas L."/>
            <person name="Rohde M."/>
            <person name="Galperin M.Y."/>
            <person name="Jogler C."/>
        </authorList>
    </citation>
    <scope>NUCLEOTIDE SEQUENCE [LARGE SCALE GENOMIC DNA]</scope>
    <source>
        <strain evidence="3 4">Pla175</strain>
    </source>
</reference>
<name>A0A518D679_9BACT</name>
<dbReference type="AlphaFoldDB" id="A0A518D679"/>
<feature type="signal peptide" evidence="1">
    <location>
        <begin position="1"/>
        <end position="23"/>
    </location>
</feature>
<dbReference type="InterPro" id="IPR010895">
    <property type="entry name" value="CHRD"/>
</dbReference>
<gene>
    <name evidence="3" type="ORF">Pla175_03320</name>
</gene>
<evidence type="ECO:0000256" key="1">
    <source>
        <dbReference type="SAM" id="SignalP"/>
    </source>
</evidence>
<dbReference type="Proteomes" id="UP000317429">
    <property type="component" value="Chromosome"/>
</dbReference>
<evidence type="ECO:0000313" key="4">
    <source>
        <dbReference type="Proteomes" id="UP000317429"/>
    </source>
</evidence>
<feature type="chain" id="PRO_5021953122" evidence="1">
    <location>
        <begin position="24"/>
        <end position="214"/>
    </location>
</feature>